<dbReference type="GO" id="GO:0016020">
    <property type="term" value="C:membrane"/>
    <property type="evidence" value="ECO:0007669"/>
    <property type="project" value="UniProtKB-SubCell"/>
</dbReference>
<protein>
    <submittedName>
        <fullName evidence="7">Yip1-like protein</fullName>
    </submittedName>
</protein>
<dbReference type="EMBL" id="RJUL01000004">
    <property type="protein sequence ID" value="ROQ27383.1"/>
    <property type="molecule type" value="Genomic_DNA"/>
</dbReference>
<reference evidence="7 8" key="1">
    <citation type="submission" date="2018-11" db="EMBL/GenBank/DDBJ databases">
        <title>Genomic Encyclopedia of Type Strains, Phase IV (KMG-IV): sequencing the most valuable type-strain genomes for metagenomic binning, comparative biology and taxonomic classification.</title>
        <authorList>
            <person name="Goeker M."/>
        </authorList>
    </citation>
    <scope>NUCLEOTIDE SEQUENCE [LARGE SCALE GENOMIC DNA]</scope>
    <source>
        <strain evidence="7 8">DSM 21945</strain>
    </source>
</reference>
<evidence type="ECO:0000256" key="5">
    <source>
        <dbReference type="SAM" id="Phobius"/>
    </source>
</evidence>
<dbReference type="Proteomes" id="UP000268033">
    <property type="component" value="Unassembled WGS sequence"/>
</dbReference>
<keyword evidence="8" id="KW-1185">Reference proteome</keyword>
<dbReference type="STRING" id="584787.GCA_001247655_02455"/>
<gene>
    <name evidence="7" type="ORF">EDC28_10431</name>
</gene>
<keyword evidence="3 5" id="KW-1133">Transmembrane helix</keyword>
<evidence type="ECO:0000256" key="4">
    <source>
        <dbReference type="ARBA" id="ARBA00023136"/>
    </source>
</evidence>
<feature type="domain" description="Yip1" evidence="6">
    <location>
        <begin position="14"/>
        <end position="228"/>
    </location>
</feature>
<dbReference type="AlphaFoldDB" id="A0A3N1PFK6"/>
<keyword evidence="2 5" id="KW-0812">Transmembrane</keyword>
<proteinExistence type="predicted"/>
<name>A0A3N1PFK6_9GAMM</name>
<dbReference type="Pfam" id="PF04893">
    <property type="entry name" value="Yip1"/>
    <property type="match status" value="1"/>
</dbReference>
<dbReference type="InterPro" id="IPR006977">
    <property type="entry name" value="Yip1_dom"/>
</dbReference>
<evidence type="ECO:0000256" key="2">
    <source>
        <dbReference type="ARBA" id="ARBA00022692"/>
    </source>
</evidence>
<accession>A0A3N1PFK6</accession>
<evidence type="ECO:0000313" key="8">
    <source>
        <dbReference type="Proteomes" id="UP000268033"/>
    </source>
</evidence>
<organism evidence="7 8">
    <name type="scientific">Gallaecimonas pentaromativorans</name>
    <dbReference type="NCBI Taxonomy" id="584787"/>
    <lineage>
        <taxon>Bacteria</taxon>
        <taxon>Pseudomonadati</taxon>
        <taxon>Pseudomonadota</taxon>
        <taxon>Gammaproteobacteria</taxon>
        <taxon>Enterobacterales</taxon>
        <taxon>Gallaecimonadaceae</taxon>
        <taxon>Gallaecimonas</taxon>
    </lineage>
</organism>
<dbReference type="RefSeq" id="WP_123421265.1">
    <property type="nucleotide sequence ID" value="NZ_JBLXEP010000006.1"/>
</dbReference>
<feature type="transmembrane region" description="Helical" evidence="5">
    <location>
        <begin position="177"/>
        <end position="203"/>
    </location>
</feature>
<evidence type="ECO:0000256" key="3">
    <source>
        <dbReference type="ARBA" id="ARBA00022989"/>
    </source>
</evidence>
<evidence type="ECO:0000256" key="1">
    <source>
        <dbReference type="ARBA" id="ARBA00004141"/>
    </source>
</evidence>
<feature type="transmembrane region" description="Helical" evidence="5">
    <location>
        <begin position="138"/>
        <end position="157"/>
    </location>
</feature>
<sequence length="234" mass="25882">MQSSSPFSAIIDICVSPSRALNGVNHSKYWTFLPFLLYVGLPIAFFAFYFLGHDFDSIKEQFMAPLADKSPAERQNAEAFLTPHTLLVTTCLTVLVGSLVIFCLHGLYLMFATKVDDENTHGFGDWFALAVWARAPELLSSLVSFLVVAISTPLPTLADANLFSLNALLSLEPTDPWANLANTLTLFTFWGVFLSALGITLWTRIDKTRAWVIATLPYVVVYGAWAAIIFFTKG</sequence>
<evidence type="ECO:0000313" key="7">
    <source>
        <dbReference type="EMBL" id="ROQ27383.1"/>
    </source>
</evidence>
<feature type="transmembrane region" description="Helical" evidence="5">
    <location>
        <begin position="29"/>
        <end position="51"/>
    </location>
</feature>
<keyword evidence="4 5" id="KW-0472">Membrane</keyword>
<feature type="transmembrane region" description="Helical" evidence="5">
    <location>
        <begin position="210"/>
        <end position="231"/>
    </location>
</feature>
<evidence type="ECO:0000259" key="6">
    <source>
        <dbReference type="Pfam" id="PF04893"/>
    </source>
</evidence>
<comment type="subcellular location">
    <subcellularLocation>
        <location evidence="1">Membrane</location>
        <topology evidence="1">Multi-pass membrane protein</topology>
    </subcellularLocation>
</comment>
<feature type="transmembrane region" description="Helical" evidence="5">
    <location>
        <begin position="86"/>
        <end position="111"/>
    </location>
</feature>
<comment type="caution">
    <text evidence="7">The sequence shown here is derived from an EMBL/GenBank/DDBJ whole genome shotgun (WGS) entry which is preliminary data.</text>
</comment>